<feature type="transmembrane region" description="Helical" evidence="1">
    <location>
        <begin position="45"/>
        <end position="67"/>
    </location>
</feature>
<proteinExistence type="predicted"/>
<keyword evidence="3" id="KW-1185">Reference proteome</keyword>
<organism evidence="2 3">
    <name type="scientific">Stylonychia lemnae</name>
    <name type="common">Ciliate</name>
    <dbReference type="NCBI Taxonomy" id="5949"/>
    <lineage>
        <taxon>Eukaryota</taxon>
        <taxon>Sar</taxon>
        <taxon>Alveolata</taxon>
        <taxon>Ciliophora</taxon>
        <taxon>Intramacronucleata</taxon>
        <taxon>Spirotrichea</taxon>
        <taxon>Stichotrichia</taxon>
        <taxon>Sporadotrichida</taxon>
        <taxon>Oxytrichidae</taxon>
        <taxon>Stylonychinae</taxon>
        <taxon>Stylonychia</taxon>
    </lineage>
</organism>
<keyword evidence="1" id="KW-0472">Membrane</keyword>
<sequence>MIKALIDLFMLLFLIVQVRVYSRISEIKSLKKIRQKHGMFCQFKGISSLMIIVYIFRFVIGDIFSPLWSSNFILGYVMEYVWAQKIFFYQIMIFNVLSYITAFYFLGFYYYFSVKPSNHLDIENLETTNEEICEKIYQNSIKYTDHESKKNLTITNNQFQHQHESIFINSPSVPMTYKIESLSLQSLENCKKYDLVNQVLKNPNHRENDQISSSIN</sequence>
<gene>
    <name evidence="2" type="primary">Contig2992.g3198</name>
    <name evidence="2" type="ORF">STYLEM_3665</name>
</gene>
<keyword evidence="1" id="KW-0812">Transmembrane</keyword>
<evidence type="ECO:0008006" key="4">
    <source>
        <dbReference type="Google" id="ProtNLM"/>
    </source>
</evidence>
<name>A0A077ZZM1_STYLE</name>
<dbReference type="AlphaFoldDB" id="A0A077ZZM1"/>
<dbReference type="InParanoid" id="A0A077ZZM1"/>
<dbReference type="EMBL" id="CCKQ01003553">
    <property type="protein sequence ID" value="CDW74683.1"/>
    <property type="molecule type" value="Genomic_DNA"/>
</dbReference>
<evidence type="ECO:0000313" key="2">
    <source>
        <dbReference type="EMBL" id="CDW74683.1"/>
    </source>
</evidence>
<keyword evidence="1" id="KW-1133">Transmembrane helix</keyword>
<protein>
    <recommendedName>
        <fullName evidence="4">Transmembrane protein</fullName>
    </recommendedName>
</protein>
<evidence type="ECO:0000313" key="3">
    <source>
        <dbReference type="Proteomes" id="UP000039865"/>
    </source>
</evidence>
<feature type="transmembrane region" description="Helical" evidence="1">
    <location>
        <begin position="6"/>
        <end position="24"/>
    </location>
</feature>
<evidence type="ECO:0000256" key="1">
    <source>
        <dbReference type="SAM" id="Phobius"/>
    </source>
</evidence>
<dbReference type="Proteomes" id="UP000039865">
    <property type="component" value="Unassembled WGS sequence"/>
</dbReference>
<feature type="transmembrane region" description="Helical" evidence="1">
    <location>
        <begin position="87"/>
        <end position="112"/>
    </location>
</feature>
<accession>A0A077ZZM1</accession>
<reference evidence="2 3" key="1">
    <citation type="submission" date="2014-06" db="EMBL/GenBank/DDBJ databases">
        <authorList>
            <person name="Swart Estienne"/>
        </authorList>
    </citation>
    <scope>NUCLEOTIDE SEQUENCE [LARGE SCALE GENOMIC DNA]</scope>
    <source>
        <strain evidence="2 3">130c</strain>
    </source>
</reference>